<accession>A0A8T0MGD3</accession>
<dbReference type="InterPro" id="IPR008138">
    <property type="entry name" value="SapB_2"/>
</dbReference>
<dbReference type="InterPro" id="IPR011001">
    <property type="entry name" value="Saposin-like"/>
</dbReference>
<dbReference type="Pfam" id="PF03489">
    <property type="entry name" value="SapB_2"/>
    <property type="match status" value="1"/>
</dbReference>
<evidence type="ECO:0000259" key="1">
    <source>
        <dbReference type="Pfam" id="PF03489"/>
    </source>
</evidence>
<dbReference type="SUPFAM" id="SSF47862">
    <property type="entry name" value="Saposin"/>
    <property type="match status" value="1"/>
</dbReference>
<dbReference type="PANTHER" id="PTHR11480:SF90">
    <property type="entry name" value="OS12G0112200 PROTEIN"/>
    <property type="match status" value="1"/>
</dbReference>
<feature type="domain" description="Saposin B type region 2" evidence="1">
    <location>
        <begin position="29"/>
        <end position="59"/>
    </location>
</feature>
<keyword evidence="3" id="KW-1185">Reference proteome</keyword>
<name>A0A8T0MGD3_PANVG</name>
<dbReference type="InterPro" id="IPR051428">
    <property type="entry name" value="Sphingo_Act-Surfact_Prot"/>
</dbReference>
<dbReference type="EMBL" id="CM029054">
    <property type="protein sequence ID" value="KAG2536167.1"/>
    <property type="molecule type" value="Genomic_DNA"/>
</dbReference>
<dbReference type="AlphaFoldDB" id="A0A8T0MGD3"/>
<dbReference type="PANTHER" id="PTHR11480">
    <property type="entry name" value="SAPOSIN-RELATED"/>
    <property type="match status" value="1"/>
</dbReference>
<dbReference type="Proteomes" id="UP000823388">
    <property type="component" value="Chromosome 9N"/>
</dbReference>
<gene>
    <name evidence="2" type="ORF">PVAP13_9NG165200</name>
</gene>
<organism evidence="2 3">
    <name type="scientific">Panicum virgatum</name>
    <name type="common">Blackwell switchgrass</name>
    <dbReference type="NCBI Taxonomy" id="38727"/>
    <lineage>
        <taxon>Eukaryota</taxon>
        <taxon>Viridiplantae</taxon>
        <taxon>Streptophyta</taxon>
        <taxon>Embryophyta</taxon>
        <taxon>Tracheophyta</taxon>
        <taxon>Spermatophyta</taxon>
        <taxon>Magnoliopsida</taxon>
        <taxon>Liliopsida</taxon>
        <taxon>Poales</taxon>
        <taxon>Poaceae</taxon>
        <taxon>PACMAD clade</taxon>
        <taxon>Panicoideae</taxon>
        <taxon>Panicodae</taxon>
        <taxon>Paniceae</taxon>
        <taxon>Panicinae</taxon>
        <taxon>Panicum</taxon>
        <taxon>Panicum sect. Hiantes</taxon>
    </lineage>
</organism>
<dbReference type="Gene3D" id="1.10.225.10">
    <property type="entry name" value="Saposin-like"/>
    <property type="match status" value="1"/>
</dbReference>
<evidence type="ECO:0000313" key="2">
    <source>
        <dbReference type="EMBL" id="KAG2536167.1"/>
    </source>
</evidence>
<proteinExistence type="predicted"/>
<protein>
    <recommendedName>
        <fullName evidence="1">Saposin B type region 2 domain-containing protein</fullName>
    </recommendedName>
</protein>
<comment type="caution">
    <text evidence="2">The sequence shown here is derived from an EMBL/GenBank/DDBJ whole genome shotgun (WGS) entry which is preliminary data.</text>
</comment>
<evidence type="ECO:0000313" key="3">
    <source>
        <dbReference type="Proteomes" id="UP000823388"/>
    </source>
</evidence>
<sequence>MSKLKDPDAEFEIIQILIKECNKIEGHVQECKRLVLQYIPLIMVNGEKFLEKNNDVCVQACMNITVWM</sequence>
<reference evidence="2" key="1">
    <citation type="submission" date="2020-05" db="EMBL/GenBank/DDBJ databases">
        <title>WGS assembly of Panicum virgatum.</title>
        <authorList>
            <person name="Lovell J.T."/>
            <person name="Jenkins J."/>
            <person name="Shu S."/>
            <person name="Juenger T.E."/>
            <person name="Schmutz J."/>
        </authorList>
    </citation>
    <scope>NUCLEOTIDE SEQUENCE</scope>
    <source>
        <strain evidence="2">AP13</strain>
    </source>
</reference>